<keyword evidence="2" id="KW-0479">Metal-binding</keyword>
<dbReference type="Gramene" id="PNW86283">
    <property type="protein sequence ID" value="PNW86283"/>
    <property type="gene ID" value="CHLRE_02g080050v5"/>
</dbReference>
<sequence length="507" mass="50991">MGDKNATYIIERAKRSGAACQACGSTIGKGELRLNCQFWHPGTQSLWNARRHIGCVTGRVALNTLSKHGGVSQLPGFDELTAEEQKEVEELWLSAIRDDATEGLAREKLGRSRKRATGCQKEALDFIQRHHPDIVAALNEDAQLIAAEEQQLEAQADPEKLARTNRKRAKQDAAAATAVGQQQQAGSEARAAAGAGGGGNAFASPAAAAALMTPLQLMPGLLLPSFPPGLLPGLSASATGLPAGTPGTPATPAESLSQMAKLPPAQLLAINAYLSQLLLARKAAAAAAGVDVGGAACGAAGVAAGAAGNPDAAAAAALAGGVITPEPLVAPGEMGMKQELGVKQELLDSFTAAAAAVAPTQPAAAADFSSLLTSPQLLAPGTPTRQLSAMFTTAAAGGYDGSYGSGGLSGGGYGSLSGGDGGGGRDAAKPLRTSTRRRKAPVQDDVFVYGAEAEAELEVEVGADGGGWDGSGAVAVAKARSGRGRGRGRGGRRGRAGAEQDDPDFVA</sequence>
<evidence type="ECO:0000259" key="7">
    <source>
        <dbReference type="PROSITE" id="PS50064"/>
    </source>
</evidence>
<evidence type="ECO:0000256" key="5">
    <source>
        <dbReference type="ARBA" id="ARBA00023242"/>
    </source>
</evidence>
<evidence type="ECO:0000256" key="4">
    <source>
        <dbReference type="ARBA" id="ARBA00022833"/>
    </source>
</evidence>
<evidence type="ECO:0000256" key="2">
    <source>
        <dbReference type="ARBA" id="ARBA00022723"/>
    </source>
</evidence>
<feature type="compositionally biased region" description="Basic residues" evidence="6">
    <location>
        <begin position="480"/>
        <end position="495"/>
    </location>
</feature>
<dbReference type="Proteomes" id="UP000006906">
    <property type="component" value="Chromosome 2"/>
</dbReference>
<organism evidence="8 9">
    <name type="scientific">Chlamydomonas reinhardtii</name>
    <name type="common">Chlamydomonas smithii</name>
    <dbReference type="NCBI Taxonomy" id="3055"/>
    <lineage>
        <taxon>Eukaryota</taxon>
        <taxon>Viridiplantae</taxon>
        <taxon>Chlorophyta</taxon>
        <taxon>core chlorophytes</taxon>
        <taxon>Chlorophyceae</taxon>
        <taxon>CS clade</taxon>
        <taxon>Chlamydomonadales</taxon>
        <taxon>Chlamydomonadaceae</taxon>
        <taxon>Chlamydomonas</taxon>
    </lineage>
</organism>
<dbReference type="GO" id="GO:0003677">
    <property type="term" value="F:DNA binding"/>
    <property type="evidence" value="ECO:0007669"/>
    <property type="project" value="InterPro"/>
</dbReference>
<gene>
    <name evidence="8" type="ORF">CHLRE_02g080050v5</name>
</gene>
<evidence type="ECO:0000256" key="3">
    <source>
        <dbReference type="ARBA" id="ARBA00022771"/>
    </source>
</evidence>
<dbReference type="GO" id="GO:0005634">
    <property type="term" value="C:nucleus"/>
    <property type="evidence" value="ECO:0007669"/>
    <property type="project" value="UniProtKB-SubCell"/>
</dbReference>
<feature type="compositionally biased region" description="Low complexity" evidence="6">
    <location>
        <begin position="172"/>
        <end position="193"/>
    </location>
</feature>
<keyword evidence="4" id="KW-0862">Zinc</keyword>
<reference evidence="8 9" key="1">
    <citation type="journal article" date="2007" name="Science">
        <title>The Chlamydomonas genome reveals the evolution of key animal and plant functions.</title>
        <authorList>
            <person name="Merchant S.S."/>
            <person name="Prochnik S.E."/>
            <person name="Vallon O."/>
            <person name="Harris E.H."/>
            <person name="Karpowicz S.J."/>
            <person name="Witman G.B."/>
            <person name="Terry A."/>
            <person name="Salamov A."/>
            <person name="Fritz-Laylin L.K."/>
            <person name="Marechal-Drouard L."/>
            <person name="Marshall W.F."/>
            <person name="Qu L.H."/>
            <person name="Nelson D.R."/>
            <person name="Sanderfoot A.A."/>
            <person name="Spalding M.H."/>
            <person name="Kapitonov V.V."/>
            <person name="Ren Q."/>
            <person name="Ferris P."/>
            <person name="Lindquist E."/>
            <person name="Shapiro H."/>
            <person name="Lucas S.M."/>
            <person name="Grimwood J."/>
            <person name="Schmutz J."/>
            <person name="Cardol P."/>
            <person name="Cerutti H."/>
            <person name="Chanfreau G."/>
            <person name="Chen C.L."/>
            <person name="Cognat V."/>
            <person name="Croft M.T."/>
            <person name="Dent R."/>
            <person name="Dutcher S."/>
            <person name="Fernandez E."/>
            <person name="Fukuzawa H."/>
            <person name="Gonzalez-Ballester D."/>
            <person name="Gonzalez-Halphen D."/>
            <person name="Hallmann A."/>
            <person name="Hanikenne M."/>
            <person name="Hippler M."/>
            <person name="Inwood W."/>
            <person name="Jabbari K."/>
            <person name="Kalanon M."/>
            <person name="Kuras R."/>
            <person name="Lefebvre P.A."/>
            <person name="Lemaire S.D."/>
            <person name="Lobanov A.V."/>
            <person name="Lohr M."/>
            <person name="Manuell A."/>
            <person name="Meier I."/>
            <person name="Mets L."/>
            <person name="Mittag M."/>
            <person name="Mittelmeier T."/>
            <person name="Moroney J.V."/>
            <person name="Moseley J."/>
            <person name="Napoli C."/>
            <person name="Nedelcu A.M."/>
            <person name="Niyogi K."/>
            <person name="Novoselov S.V."/>
            <person name="Paulsen I.T."/>
            <person name="Pazour G."/>
            <person name="Purton S."/>
            <person name="Ral J.P."/>
            <person name="Riano-Pachon D.M."/>
            <person name="Riekhof W."/>
            <person name="Rymarquis L."/>
            <person name="Schroda M."/>
            <person name="Stern D."/>
            <person name="Umen J."/>
            <person name="Willows R."/>
            <person name="Wilson N."/>
            <person name="Zimmer S.L."/>
            <person name="Allmer J."/>
            <person name="Balk J."/>
            <person name="Bisova K."/>
            <person name="Chen C.J."/>
            <person name="Elias M."/>
            <person name="Gendler K."/>
            <person name="Hauser C."/>
            <person name="Lamb M.R."/>
            <person name="Ledford H."/>
            <person name="Long J.C."/>
            <person name="Minagawa J."/>
            <person name="Page M.D."/>
            <person name="Pan J."/>
            <person name="Pootakham W."/>
            <person name="Roje S."/>
            <person name="Rose A."/>
            <person name="Stahlberg E."/>
            <person name="Terauchi A.M."/>
            <person name="Yang P."/>
            <person name="Ball S."/>
            <person name="Bowler C."/>
            <person name="Dieckmann C.L."/>
            <person name="Gladyshev V.N."/>
            <person name="Green P."/>
            <person name="Jorgensen R."/>
            <person name="Mayfield S."/>
            <person name="Mueller-Roeber B."/>
            <person name="Rajamani S."/>
            <person name="Sayre R.T."/>
            <person name="Brokstein P."/>
            <person name="Dubchak I."/>
            <person name="Goodstein D."/>
            <person name="Hornick L."/>
            <person name="Huang Y.W."/>
            <person name="Jhaveri J."/>
            <person name="Luo Y."/>
            <person name="Martinez D."/>
            <person name="Ngau W.C."/>
            <person name="Otillar B."/>
            <person name="Poliakov A."/>
            <person name="Porter A."/>
            <person name="Szajkowski L."/>
            <person name="Werner G."/>
            <person name="Zhou K."/>
            <person name="Grigoriev I.V."/>
            <person name="Rokhsar D.S."/>
            <person name="Grossman A.R."/>
        </authorList>
    </citation>
    <scope>NUCLEOTIDE SEQUENCE [LARGE SCALE GENOMIC DNA]</scope>
    <source>
        <strain evidence="9">CC-503</strain>
    </source>
</reference>
<dbReference type="PROSITE" id="PS50064">
    <property type="entry name" value="ZF_PARP_2"/>
    <property type="match status" value="1"/>
</dbReference>
<accession>A0A2K3E0H8</accession>
<feature type="region of interest" description="Disordered" evidence="6">
    <location>
        <begin position="477"/>
        <end position="507"/>
    </location>
</feature>
<dbReference type="Gene3D" id="3.30.1740.10">
    <property type="entry name" value="Zinc finger, PARP-type"/>
    <property type="match status" value="1"/>
</dbReference>
<dbReference type="GO" id="GO:0008270">
    <property type="term" value="F:zinc ion binding"/>
    <property type="evidence" value="ECO:0007669"/>
    <property type="project" value="UniProtKB-KW"/>
</dbReference>
<evidence type="ECO:0000256" key="6">
    <source>
        <dbReference type="SAM" id="MobiDB-lite"/>
    </source>
</evidence>
<dbReference type="OrthoDB" id="429950at2759"/>
<keyword evidence="5" id="KW-0539">Nucleus</keyword>
<name>A0A2K3E0H8_CHLRE</name>
<dbReference type="SUPFAM" id="SSF57716">
    <property type="entry name" value="Glucocorticoid receptor-like (DNA-binding domain)"/>
    <property type="match status" value="1"/>
</dbReference>
<feature type="domain" description="PARP-type" evidence="7">
    <location>
        <begin position="8"/>
        <end position="90"/>
    </location>
</feature>
<dbReference type="InParanoid" id="A0A2K3E0H8"/>
<evidence type="ECO:0000313" key="9">
    <source>
        <dbReference type="Proteomes" id="UP000006906"/>
    </source>
</evidence>
<feature type="region of interest" description="Disordered" evidence="6">
    <location>
        <begin position="417"/>
        <end position="439"/>
    </location>
</feature>
<evidence type="ECO:0000313" key="8">
    <source>
        <dbReference type="EMBL" id="PNW86283.1"/>
    </source>
</evidence>
<evidence type="ECO:0000256" key="1">
    <source>
        <dbReference type="ARBA" id="ARBA00004123"/>
    </source>
</evidence>
<dbReference type="SMART" id="SM01336">
    <property type="entry name" value="zf-PARP"/>
    <property type="match status" value="1"/>
</dbReference>
<proteinExistence type="predicted"/>
<keyword evidence="3" id="KW-0863">Zinc-finger</keyword>
<dbReference type="Pfam" id="PF00645">
    <property type="entry name" value="zf-PARP"/>
    <property type="match status" value="1"/>
</dbReference>
<comment type="subcellular location">
    <subcellularLocation>
        <location evidence="1">Nucleus</location>
    </subcellularLocation>
</comment>
<dbReference type="GeneID" id="66052252"/>
<dbReference type="AlphaFoldDB" id="A0A2K3E0H8"/>
<dbReference type="InterPro" id="IPR001510">
    <property type="entry name" value="Znf_PARP"/>
</dbReference>
<feature type="region of interest" description="Disordered" evidence="6">
    <location>
        <begin position="155"/>
        <end position="197"/>
    </location>
</feature>
<dbReference type="RefSeq" id="XP_042926856.1">
    <property type="nucleotide sequence ID" value="XM_043059222.1"/>
</dbReference>
<dbReference type="InterPro" id="IPR036957">
    <property type="entry name" value="Znf_PARP_sf"/>
</dbReference>
<keyword evidence="9" id="KW-1185">Reference proteome</keyword>
<dbReference type="EMBL" id="CM008963">
    <property type="protein sequence ID" value="PNW86283.1"/>
    <property type="molecule type" value="Genomic_DNA"/>
</dbReference>
<dbReference type="KEGG" id="cre:CHLRE_02g080050v5"/>
<protein>
    <recommendedName>
        <fullName evidence="7">PARP-type domain-containing protein</fullName>
    </recommendedName>
</protein>